<dbReference type="InterPro" id="IPR036291">
    <property type="entry name" value="NAD(P)-bd_dom_sf"/>
</dbReference>
<dbReference type="InterPro" id="IPR023013">
    <property type="entry name" value="AGPR_AS"/>
</dbReference>
<dbReference type="InterPro" id="IPR050085">
    <property type="entry name" value="AGPR"/>
</dbReference>
<comment type="function">
    <text evidence="6">Catalyzes the NADPH-dependent reduction of N-acetyl-5-glutamyl phosphate to yield N-acetyl-L-glutamate 5-semialdehyde.</text>
</comment>
<dbReference type="PROSITE" id="PS01224">
    <property type="entry name" value="ARGC"/>
    <property type="match status" value="1"/>
</dbReference>
<dbReference type="CDD" id="cd23935">
    <property type="entry name" value="AGPR_2_C"/>
    <property type="match status" value="1"/>
</dbReference>
<comment type="catalytic activity">
    <reaction evidence="6">
        <text>N-acetyl-L-glutamate 5-semialdehyde + phosphate + NADP(+) = N-acetyl-L-glutamyl 5-phosphate + NADPH + H(+)</text>
        <dbReference type="Rhea" id="RHEA:21588"/>
        <dbReference type="ChEBI" id="CHEBI:15378"/>
        <dbReference type="ChEBI" id="CHEBI:29123"/>
        <dbReference type="ChEBI" id="CHEBI:43474"/>
        <dbReference type="ChEBI" id="CHEBI:57783"/>
        <dbReference type="ChEBI" id="CHEBI:57936"/>
        <dbReference type="ChEBI" id="CHEBI:58349"/>
        <dbReference type="EC" id="1.2.1.38"/>
    </reaction>
</comment>
<dbReference type="Gene3D" id="3.40.50.720">
    <property type="entry name" value="NAD(P)-binding Rossmann-like Domain"/>
    <property type="match status" value="1"/>
</dbReference>
<evidence type="ECO:0000256" key="2">
    <source>
        <dbReference type="ARBA" id="ARBA00022571"/>
    </source>
</evidence>
<evidence type="ECO:0000256" key="1">
    <source>
        <dbReference type="ARBA" id="ARBA00022490"/>
    </source>
</evidence>
<evidence type="ECO:0000313" key="9">
    <source>
        <dbReference type="EMBL" id="OYR18839.1"/>
    </source>
</evidence>
<dbReference type="SMART" id="SM00859">
    <property type="entry name" value="Semialdhyde_dh"/>
    <property type="match status" value="1"/>
</dbReference>
<keyword evidence="2 6" id="KW-0055">Arginine biosynthesis</keyword>
<keyword evidence="10" id="KW-1185">Reference proteome</keyword>
<dbReference type="UniPathway" id="UPA00068">
    <property type="reaction ID" value="UER00108"/>
</dbReference>
<feature type="active site" evidence="6 7">
    <location>
        <position position="117"/>
    </location>
</feature>
<comment type="pathway">
    <text evidence="6">Amino-acid biosynthesis; L-arginine biosynthesis; N(2)-acetyl-L-ornithine from L-glutamate: step 3/4.</text>
</comment>
<dbReference type="InterPro" id="IPR000534">
    <property type="entry name" value="Semialdehyde_DH_NAD-bd"/>
</dbReference>
<keyword evidence="4 6" id="KW-0521">NADP</keyword>
<comment type="subcellular location">
    <subcellularLocation>
        <location evidence="6">Cytoplasm</location>
    </subcellularLocation>
</comment>
<dbReference type="CDD" id="cd17896">
    <property type="entry name" value="AGPR_2_N"/>
    <property type="match status" value="1"/>
</dbReference>
<keyword evidence="1 6" id="KW-0963">Cytoplasm</keyword>
<dbReference type="PANTHER" id="PTHR32338:SF10">
    <property type="entry name" value="N-ACETYL-GAMMA-GLUTAMYL-PHOSPHATE REDUCTASE, CHLOROPLASTIC-RELATED"/>
    <property type="match status" value="1"/>
</dbReference>
<dbReference type="GO" id="GO:0005737">
    <property type="term" value="C:cytoplasm"/>
    <property type="evidence" value="ECO:0007669"/>
    <property type="project" value="UniProtKB-SubCell"/>
</dbReference>
<dbReference type="GO" id="GO:0051287">
    <property type="term" value="F:NAD binding"/>
    <property type="evidence" value="ECO:0007669"/>
    <property type="project" value="InterPro"/>
</dbReference>
<evidence type="ECO:0000313" key="10">
    <source>
        <dbReference type="Proteomes" id="UP000215590"/>
    </source>
</evidence>
<name>A0A256FVG1_9HYPH</name>
<dbReference type="AlphaFoldDB" id="A0A256FVG1"/>
<dbReference type="HAMAP" id="MF_01110">
    <property type="entry name" value="ArgC_type2"/>
    <property type="match status" value="1"/>
</dbReference>
<dbReference type="OrthoDB" id="9801289at2"/>
<dbReference type="Gene3D" id="3.30.360.10">
    <property type="entry name" value="Dihydrodipicolinate Reductase, domain 2"/>
    <property type="match status" value="1"/>
</dbReference>
<keyword evidence="3 6" id="KW-0028">Amino-acid biosynthesis</keyword>
<comment type="caution">
    <text evidence="9">The sequence shown here is derived from an EMBL/GenBank/DDBJ whole genome shotgun (WGS) entry which is preliminary data.</text>
</comment>
<feature type="domain" description="Semialdehyde dehydrogenase NAD-binding" evidence="8">
    <location>
        <begin position="4"/>
        <end position="106"/>
    </location>
</feature>
<dbReference type="Pfam" id="PF01118">
    <property type="entry name" value="Semialdhyde_dh"/>
    <property type="match status" value="1"/>
</dbReference>
<organism evidence="9 10">
    <name type="scientific">Brucella thiophenivorans</name>
    <dbReference type="NCBI Taxonomy" id="571255"/>
    <lineage>
        <taxon>Bacteria</taxon>
        <taxon>Pseudomonadati</taxon>
        <taxon>Pseudomonadota</taxon>
        <taxon>Alphaproteobacteria</taxon>
        <taxon>Hyphomicrobiales</taxon>
        <taxon>Brucellaceae</taxon>
        <taxon>Brucella/Ochrobactrum group</taxon>
        <taxon>Brucella</taxon>
    </lineage>
</organism>
<dbReference type="NCBIfam" id="TIGR01851">
    <property type="entry name" value="argC_other"/>
    <property type="match status" value="1"/>
</dbReference>
<protein>
    <recommendedName>
        <fullName evidence="6">N-acetyl-gamma-glutamyl-phosphate reductase</fullName>
        <shortName evidence="6">AGPR</shortName>
        <ecNumber evidence="6">1.2.1.38</ecNumber>
    </recommendedName>
    <alternativeName>
        <fullName evidence="6">N-acetyl-glutamate semialdehyde dehydrogenase</fullName>
        <shortName evidence="6">NAGSA dehydrogenase</shortName>
    </alternativeName>
</protein>
<dbReference type="EMBL" id="NNRJ01000019">
    <property type="protein sequence ID" value="OYR18839.1"/>
    <property type="molecule type" value="Genomic_DNA"/>
</dbReference>
<evidence type="ECO:0000256" key="6">
    <source>
        <dbReference type="HAMAP-Rule" id="MF_01110"/>
    </source>
</evidence>
<dbReference type="Proteomes" id="UP000215590">
    <property type="component" value="Unassembled WGS sequence"/>
</dbReference>
<dbReference type="RefSeq" id="WP_094506944.1">
    <property type="nucleotide sequence ID" value="NZ_JBHEEK010000002.1"/>
</dbReference>
<dbReference type="InterPro" id="IPR058924">
    <property type="entry name" value="AGPR_dimerisation_dom"/>
</dbReference>
<comment type="similarity">
    <text evidence="6">Belongs to the NAGSA dehydrogenase family. Type 2 subfamily.</text>
</comment>
<evidence type="ECO:0000256" key="7">
    <source>
        <dbReference type="PROSITE-ProRule" id="PRU10010"/>
    </source>
</evidence>
<dbReference type="InterPro" id="IPR010136">
    <property type="entry name" value="AGPR_type-2"/>
</dbReference>
<accession>A0A256FVG1</accession>
<dbReference type="GO" id="GO:0003942">
    <property type="term" value="F:N-acetyl-gamma-glutamyl-phosphate reductase activity"/>
    <property type="evidence" value="ECO:0007669"/>
    <property type="project" value="UniProtKB-UniRule"/>
</dbReference>
<proteinExistence type="inferred from homology"/>
<evidence type="ECO:0000256" key="3">
    <source>
        <dbReference type="ARBA" id="ARBA00022605"/>
    </source>
</evidence>
<gene>
    <name evidence="6 9" type="primary">argC</name>
    <name evidence="9" type="ORF">CEV31_2177</name>
</gene>
<evidence type="ECO:0000259" key="8">
    <source>
        <dbReference type="SMART" id="SM00859"/>
    </source>
</evidence>
<dbReference type="PANTHER" id="PTHR32338">
    <property type="entry name" value="N-ACETYL-GAMMA-GLUTAMYL-PHOSPHATE REDUCTASE, CHLOROPLASTIC-RELATED-RELATED"/>
    <property type="match status" value="1"/>
</dbReference>
<dbReference type="SUPFAM" id="SSF55347">
    <property type="entry name" value="Glyceraldehyde-3-phosphate dehydrogenase-like, C-terminal domain"/>
    <property type="match status" value="1"/>
</dbReference>
<keyword evidence="5 6" id="KW-0560">Oxidoreductase</keyword>
<dbReference type="Pfam" id="PF22698">
    <property type="entry name" value="Semialdhyde_dhC_1"/>
    <property type="match status" value="1"/>
</dbReference>
<reference evidence="9 10" key="1">
    <citation type="submission" date="2017-07" db="EMBL/GenBank/DDBJ databases">
        <title>Phylogenetic study on the rhizospheric bacterium Ochrobactrum sp. A44.</title>
        <authorList>
            <person name="Krzyzanowska D.M."/>
            <person name="Ossowicki A."/>
            <person name="Rajewska M."/>
            <person name="Maciag T."/>
            <person name="Kaczynski Z."/>
            <person name="Czerwicka M."/>
            <person name="Jafra S."/>
        </authorList>
    </citation>
    <scope>NUCLEOTIDE SEQUENCE [LARGE SCALE GENOMIC DNA]</scope>
    <source>
        <strain evidence="9 10">DSM 7216</strain>
    </source>
</reference>
<dbReference type="SUPFAM" id="SSF51735">
    <property type="entry name" value="NAD(P)-binding Rossmann-fold domains"/>
    <property type="match status" value="1"/>
</dbReference>
<evidence type="ECO:0000256" key="4">
    <source>
        <dbReference type="ARBA" id="ARBA00022857"/>
    </source>
</evidence>
<sequence>MKPKIFIDGEHGTTGLQIRSRLAERDDLEVISIPEAERRNKDLRADHLRTADIAILCLPDDASKEAVALLEGHNSTRIIDTSTAHRIHADWAYGFAELAKGQRERIAEARLVANPGCYPTGAIALVRPLRDAGLLGAEYPISVNAVSGYTGGGKQMIAQMEDKNHPEHMTANNFLYGLPLHHKHVPELQLHGRLDRRPIFSPSVGRFPQGMIVQVPLFVTELEGRPTLKAIHEALAAHYADQDFVEVVSLDESNKLPRVDAEELAGKDGMKLFVFGTEGDNQVNLVALLDNLGKGASGAAVQNMNLMLGKA</sequence>
<evidence type="ECO:0000256" key="5">
    <source>
        <dbReference type="ARBA" id="ARBA00023002"/>
    </source>
</evidence>
<dbReference type="GO" id="GO:0006526">
    <property type="term" value="P:L-arginine biosynthetic process"/>
    <property type="evidence" value="ECO:0007669"/>
    <property type="project" value="UniProtKB-UniRule"/>
</dbReference>
<dbReference type="EC" id="1.2.1.38" evidence="6"/>